<dbReference type="RefSeq" id="XP_012198825.1">
    <property type="nucleotide sequence ID" value="XM_012343435.1"/>
</dbReference>
<dbReference type="GeneID" id="24126954"/>
<dbReference type="AlphaFoldDB" id="A0A067CIQ8"/>
<accession>A0A067CIQ8</accession>
<dbReference type="EMBL" id="KK583201">
    <property type="protein sequence ID" value="KDO30614.1"/>
    <property type="molecule type" value="Genomic_DNA"/>
</dbReference>
<sequence length="58" mass="6605">MAVRLWATSEDLGAMTPDLAWYMTMEGGFFYAVHGSEPGYSLQQLEQLLRPVLSLRIR</sequence>
<dbReference type="Proteomes" id="UP000030745">
    <property type="component" value="Unassembled WGS sequence"/>
</dbReference>
<dbReference type="VEuPathDB" id="FungiDB:SPRG_04514"/>
<gene>
    <name evidence="1" type="ORF">SPRG_04514</name>
</gene>
<proteinExistence type="predicted"/>
<evidence type="ECO:0000313" key="1">
    <source>
        <dbReference type="EMBL" id="KDO30614.1"/>
    </source>
</evidence>
<evidence type="ECO:0000313" key="2">
    <source>
        <dbReference type="Proteomes" id="UP000030745"/>
    </source>
</evidence>
<dbReference type="KEGG" id="spar:SPRG_04514"/>
<keyword evidence="2" id="KW-1185">Reference proteome</keyword>
<protein>
    <submittedName>
        <fullName evidence="1">Uncharacterized protein</fullName>
    </submittedName>
</protein>
<name>A0A067CIQ8_SAPPC</name>
<reference evidence="1 2" key="1">
    <citation type="journal article" date="2013" name="PLoS Genet.">
        <title>Distinctive expansion of potential virulence genes in the genome of the oomycete fish pathogen Saprolegnia parasitica.</title>
        <authorList>
            <person name="Jiang R.H."/>
            <person name="de Bruijn I."/>
            <person name="Haas B.J."/>
            <person name="Belmonte R."/>
            <person name="Lobach L."/>
            <person name="Christie J."/>
            <person name="van den Ackerveken G."/>
            <person name="Bottin A."/>
            <person name="Bulone V."/>
            <person name="Diaz-Moreno S.M."/>
            <person name="Dumas B."/>
            <person name="Fan L."/>
            <person name="Gaulin E."/>
            <person name="Govers F."/>
            <person name="Grenville-Briggs L.J."/>
            <person name="Horner N.R."/>
            <person name="Levin J.Z."/>
            <person name="Mammella M."/>
            <person name="Meijer H.J."/>
            <person name="Morris P."/>
            <person name="Nusbaum C."/>
            <person name="Oome S."/>
            <person name="Phillips A.J."/>
            <person name="van Rooyen D."/>
            <person name="Rzeszutek E."/>
            <person name="Saraiva M."/>
            <person name="Secombes C.J."/>
            <person name="Seidl M.F."/>
            <person name="Snel B."/>
            <person name="Stassen J.H."/>
            <person name="Sykes S."/>
            <person name="Tripathy S."/>
            <person name="van den Berg H."/>
            <person name="Vega-Arreguin J.C."/>
            <person name="Wawra S."/>
            <person name="Young S.K."/>
            <person name="Zeng Q."/>
            <person name="Dieguez-Uribeondo J."/>
            <person name="Russ C."/>
            <person name="Tyler B.M."/>
            <person name="van West P."/>
        </authorList>
    </citation>
    <scope>NUCLEOTIDE SEQUENCE [LARGE SCALE GENOMIC DNA]</scope>
    <source>
        <strain evidence="1 2">CBS 223.65</strain>
    </source>
</reference>
<organism evidence="1 2">
    <name type="scientific">Saprolegnia parasitica (strain CBS 223.65)</name>
    <dbReference type="NCBI Taxonomy" id="695850"/>
    <lineage>
        <taxon>Eukaryota</taxon>
        <taxon>Sar</taxon>
        <taxon>Stramenopiles</taxon>
        <taxon>Oomycota</taxon>
        <taxon>Saprolegniomycetes</taxon>
        <taxon>Saprolegniales</taxon>
        <taxon>Saprolegniaceae</taxon>
        <taxon>Saprolegnia</taxon>
    </lineage>
</organism>